<keyword evidence="1" id="KW-0378">Hydrolase</keyword>
<protein>
    <submittedName>
        <fullName evidence="1">PIG-L family deacetylase</fullName>
        <ecNumber evidence="1">3.5.1.-</ecNumber>
    </submittedName>
</protein>
<accession>A0ABW5UD20</accession>
<dbReference type="SUPFAM" id="SSF102588">
    <property type="entry name" value="LmbE-like"/>
    <property type="match status" value="1"/>
</dbReference>
<dbReference type="Pfam" id="PF02585">
    <property type="entry name" value="PIG-L"/>
    <property type="match status" value="1"/>
</dbReference>
<dbReference type="InterPro" id="IPR003737">
    <property type="entry name" value="GlcNAc_PI_deacetylase-related"/>
</dbReference>
<proteinExistence type="predicted"/>
<dbReference type="EMBL" id="JBHUMB010000006">
    <property type="protein sequence ID" value="MFD2743160.1"/>
    <property type="molecule type" value="Genomic_DNA"/>
</dbReference>
<name>A0ABW5UD20_9SPHI</name>
<dbReference type="Gene3D" id="3.40.50.10320">
    <property type="entry name" value="LmbE-like"/>
    <property type="match status" value="1"/>
</dbReference>
<sequence>MLRTFLAFLLFIICGTIFSQTITPKNTAQIKSGLEKLNVLGSVLYFAAHPDDENTKLIAWLANEKKYQTAYLSLTRGDGGQNLIGTEMGIELGLIRTQELLAARRIDGGNQYFSSAYDFGFSKTHEETFDFWNKEETLRESVWLIRKLRPDVIIMRFPPDPRGGHGHHQASAILAHEAFIAAADPTRFPEQLEALEVWQAKRLLWNTANFGGQNNTSEDQLKVQTGEFNPLLGASYGEISARSRSQHKSQGFGSASTRGQSVEYFEHVAGAQAKETLMEGVTTDWSRVANAGSIGQQIADLNKHFDINAPQASLPALIAVHKSVQKIADKHWRTTKTQEIEELILACAGFHFDNYTVKPVGIVGEFVDVFQEIIVRNPNVTASIERIGTQSIRQALKNNVAFRHQYQITPSAITQPYWLRKPYTLGKFDVEEADFGAAESSDRPQTEIVITIDGLPITIQQPIRHRFVDPVRGEIHNPLHILPKITASAAQSAILLTDTAQPQKIQVTFTRNGGDDHTKITANAPPGFQISPSTTVLEFGKARSVTQSFDVIAASGRSASPSDARAKEISFAVGKDTIRQYRLIEYNHIPSQAWFPKLTIKAEKVDLNVPVKRVAYVTGAGDRVPESLRAVGIVVDVIRPAEISTVSAAQYDALIVGIRAYNVHGDLTQYTPALLRYAEAGGTVLIQYQVSGGVVGADIGPFPIAVTRTRVTEEDATVKFLLPDDPSLQKPNKISDMDFANWVQERGLYFVEGSEDMYRKPLSMHDKNEAAHDGSLLIARHGKGKFVYTSLAFFRQLPAGVPGAYRLFVNLLAKEEE</sequence>
<reference evidence="2" key="1">
    <citation type="journal article" date="2019" name="Int. J. Syst. Evol. Microbiol.">
        <title>The Global Catalogue of Microorganisms (GCM) 10K type strain sequencing project: providing services to taxonomists for standard genome sequencing and annotation.</title>
        <authorList>
            <consortium name="The Broad Institute Genomics Platform"/>
            <consortium name="The Broad Institute Genome Sequencing Center for Infectious Disease"/>
            <person name="Wu L."/>
            <person name="Ma J."/>
        </authorList>
    </citation>
    <scope>NUCLEOTIDE SEQUENCE [LARGE SCALE GENOMIC DNA]</scope>
    <source>
        <strain evidence="2">KCTC 42247</strain>
    </source>
</reference>
<organism evidence="1 2">
    <name type="scientific">Sphingobacterium populi</name>
    <dbReference type="NCBI Taxonomy" id="1812824"/>
    <lineage>
        <taxon>Bacteria</taxon>
        <taxon>Pseudomonadati</taxon>
        <taxon>Bacteroidota</taxon>
        <taxon>Sphingobacteriia</taxon>
        <taxon>Sphingobacteriales</taxon>
        <taxon>Sphingobacteriaceae</taxon>
        <taxon>Sphingobacterium</taxon>
    </lineage>
</organism>
<evidence type="ECO:0000313" key="1">
    <source>
        <dbReference type="EMBL" id="MFD2743160.1"/>
    </source>
</evidence>
<evidence type="ECO:0000313" key="2">
    <source>
        <dbReference type="Proteomes" id="UP001597418"/>
    </source>
</evidence>
<keyword evidence="2" id="KW-1185">Reference proteome</keyword>
<dbReference type="RefSeq" id="WP_380884272.1">
    <property type="nucleotide sequence ID" value="NZ_JBHUMB010000006.1"/>
</dbReference>
<dbReference type="EC" id="3.5.1.-" evidence="1"/>
<dbReference type="Proteomes" id="UP001597418">
    <property type="component" value="Unassembled WGS sequence"/>
</dbReference>
<comment type="caution">
    <text evidence="1">The sequence shown here is derived from an EMBL/GenBank/DDBJ whole genome shotgun (WGS) entry which is preliminary data.</text>
</comment>
<dbReference type="GO" id="GO:0016787">
    <property type="term" value="F:hydrolase activity"/>
    <property type="evidence" value="ECO:0007669"/>
    <property type="project" value="UniProtKB-KW"/>
</dbReference>
<gene>
    <name evidence="1" type="ORF">ACFSQ6_07100</name>
</gene>
<dbReference type="InterPro" id="IPR024078">
    <property type="entry name" value="LmbE-like_dom_sf"/>
</dbReference>